<proteinExistence type="predicted"/>
<feature type="transmembrane region" description="Helical" evidence="7">
    <location>
        <begin position="163"/>
        <end position="180"/>
    </location>
</feature>
<dbReference type="KEGG" id="coh:EAV92_06910"/>
<evidence type="ECO:0000313" key="9">
    <source>
        <dbReference type="EMBL" id="AYQ72322.1"/>
    </source>
</evidence>
<keyword evidence="4 7" id="KW-0812">Transmembrane</keyword>
<evidence type="ECO:0000313" key="10">
    <source>
        <dbReference type="Proteomes" id="UP000269097"/>
    </source>
</evidence>
<protein>
    <submittedName>
        <fullName evidence="9">DHA2 family efflux MFS transporter permease subunit</fullName>
    </submittedName>
</protein>
<evidence type="ECO:0000256" key="5">
    <source>
        <dbReference type="ARBA" id="ARBA00022989"/>
    </source>
</evidence>
<feature type="transmembrane region" description="Helical" evidence="7">
    <location>
        <begin position="355"/>
        <end position="375"/>
    </location>
</feature>
<dbReference type="InterPro" id="IPR011701">
    <property type="entry name" value="MFS"/>
</dbReference>
<evidence type="ECO:0000256" key="3">
    <source>
        <dbReference type="ARBA" id="ARBA00022475"/>
    </source>
</evidence>
<feature type="transmembrane region" description="Helical" evidence="7">
    <location>
        <begin position="134"/>
        <end position="157"/>
    </location>
</feature>
<evidence type="ECO:0000256" key="7">
    <source>
        <dbReference type="SAM" id="Phobius"/>
    </source>
</evidence>
<feature type="transmembrane region" description="Helical" evidence="7">
    <location>
        <begin position="299"/>
        <end position="319"/>
    </location>
</feature>
<dbReference type="GO" id="GO:0005886">
    <property type="term" value="C:plasma membrane"/>
    <property type="evidence" value="ECO:0007669"/>
    <property type="project" value="UniProtKB-SubCell"/>
</dbReference>
<reference evidence="9 10" key="1">
    <citation type="submission" date="2018-10" db="EMBL/GenBank/DDBJ databases">
        <title>Genome Sequence of Cohnella sp.</title>
        <authorList>
            <person name="Srinivasan S."/>
            <person name="Kim M.K."/>
        </authorList>
    </citation>
    <scope>NUCLEOTIDE SEQUENCE [LARGE SCALE GENOMIC DNA]</scope>
    <source>
        <strain evidence="9 10">18JY8-7</strain>
    </source>
</reference>
<dbReference type="Pfam" id="PF07690">
    <property type="entry name" value="MFS_1"/>
    <property type="match status" value="1"/>
</dbReference>
<dbReference type="InterPro" id="IPR020846">
    <property type="entry name" value="MFS_dom"/>
</dbReference>
<evidence type="ECO:0000259" key="8">
    <source>
        <dbReference type="PROSITE" id="PS50850"/>
    </source>
</evidence>
<keyword evidence="5 7" id="KW-1133">Transmembrane helix</keyword>
<organism evidence="9 10">
    <name type="scientific">Cohnella candidum</name>
    <dbReference type="NCBI Taxonomy" id="2674991"/>
    <lineage>
        <taxon>Bacteria</taxon>
        <taxon>Bacillati</taxon>
        <taxon>Bacillota</taxon>
        <taxon>Bacilli</taxon>
        <taxon>Bacillales</taxon>
        <taxon>Paenibacillaceae</taxon>
        <taxon>Cohnella</taxon>
    </lineage>
</organism>
<dbReference type="EMBL" id="CP033433">
    <property type="protein sequence ID" value="AYQ72322.1"/>
    <property type="molecule type" value="Genomic_DNA"/>
</dbReference>
<evidence type="ECO:0000256" key="6">
    <source>
        <dbReference type="ARBA" id="ARBA00023136"/>
    </source>
</evidence>
<feature type="transmembrane region" description="Helical" evidence="7">
    <location>
        <begin position="7"/>
        <end position="30"/>
    </location>
</feature>
<evidence type="ECO:0000256" key="4">
    <source>
        <dbReference type="ARBA" id="ARBA00022692"/>
    </source>
</evidence>
<dbReference type="AlphaFoldDB" id="A0A3G3JVR4"/>
<feature type="transmembrane region" description="Helical" evidence="7">
    <location>
        <begin position="266"/>
        <end position="293"/>
    </location>
</feature>
<dbReference type="PANTHER" id="PTHR42718:SF46">
    <property type="entry name" value="BLR6921 PROTEIN"/>
    <property type="match status" value="1"/>
</dbReference>
<dbReference type="CDD" id="cd17321">
    <property type="entry name" value="MFS_MMR_MDR_like"/>
    <property type="match status" value="1"/>
</dbReference>
<evidence type="ECO:0000256" key="2">
    <source>
        <dbReference type="ARBA" id="ARBA00022448"/>
    </source>
</evidence>
<sequence length="488" mass="52239">MDQSRKWWILSVTSLGSLLSALNFSTLIIALPDLLKGLHASLLQAMWVMLSYMVAQTVMVLMAGSLADRFGRKRLYIAGMLSFTVVSFIAGFADNAPLLIIFRILQGIGGAMIMANSTAIVADAFPKEELGRALGVNIMVVAVGQIIGPVLGGWLTTAYGWEWTFWFNVPFGVIGVFWSLKAMGMKEAKAAAPKSGGLDRGGIIAYVVSVTGLLLALTWGPVQSWTSPVVWISGLLFIATFPLFLRFENRHPNAILHLPLFKNRTFTFGIVSATLNAIARMSVMFMLIFYFQGALEKDALVAGIMTIPLAAGMLVVSPLAGSLGDKYGETAPATVGLFLNILGLIGLALDTAISTPFWHLALYMTIISIGSGLFNSPNSSSIMNAAGAKYRGEASGIRSLTTNMGMMLSIAFSMPIVTHSIPHEAMLAIFSGTQVGMNGDTSSLGGFISGLHAVFWFMAALMALATVMSYLRGSRSRQSAGSSFQHRS</sequence>
<feature type="transmembrane region" description="Helical" evidence="7">
    <location>
        <begin position="42"/>
        <end position="63"/>
    </location>
</feature>
<comment type="subcellular location">
    <subcellularLocation>
        <location evidence="1">Cell membrane</location>
        <topology evidence="1">Multi-pass membrane protein</topology>
    </subcellularLocation>
</comment>
<feature type="transmembrane region" description="Helical" evidence="7">
    <location>
        <begin position="225"/>
        <end position="245"/>
    </location>
</feature>
<keyword evidence="3" id="KW-1003">Cell membrane</keyword>
<dbReference type="GO" id="GO:0022857">
    <property type="term" value="F:transmembrane transporter activity"/>
    <property type="evidence" value="ECO:0007669"/>
    <property type="project" value="InterPro"/>
</dbReference>
<dbReference type="RefSeq" id="WP_123040382.1">
    <property type="nucleotide sequence ID" value="NZ_CP033433.1"/>
</dbReference>
<feature type="transmembrane region" description="Helical" evidence="7">
    <location>
        <begin position="201"/>
        <end position="219"/>
    </location>
</feature>
<feature type="transmembrane region" description="Helical" evidence="7">
    <location>
        <begin position="331"/>
        <end position="349"/>
    </location>
</feature>
<dbReference type="Proteomes" id="UP000269097">
    <property type="component" value="Chromosome"/>
</dbReference>
<dbReference type="InterPro" id="IPR004638">
    <property type="entry name" value="EmrB-like"/>
</dbReference>
<dbReference type="SUPFAM" id="SSF103473">
    <property type="entry name" value="MFS general substrate transporter"/>
    <property type="match status" value="1"/>
</dbReference>
<dbReference type="PANTHER" id="PTHR42718">
    <property type="entry name" value="MAJOR FACILITATOR SUPERFAMILY MULTIDRUG TRANSPORTER MFSC"/>
    <property type="match status" value="1"/>
</dbReference>
<dbReference type="NCBIfam" id="TIGR00711">
    <property type="entry name" value="efflux_EmrB"/>
    <property type="match status" value="1"/>
</dbReference>
<gene>
    <name evidence="9" type="ORF">EAV92_06910</name>
</gene>
<evidence type="ECO:0000256" key="1">
    <source>
        <dbReference type="ARBA" id="ARBA00004651"/>
    </source>
</evidence>
<dbReference type="PRINTS" id="PR01036">
    <property type="entry name" value="TCRTETB"/>
</dbReference>
<accession>A0A3G3JVR4</accession>
<feature type="transmembrane region" description="Helical" evidence="7">
    <location>
        <begin position="75"/>
        <end position="93"/>
    </location>
</feature>
<feature type="transmembrane region" description="Helical" evidence="7">
    <location>
        <begin position="447"/>
        <end position="471"/>
    </location>
</feature>
<keyword evidence="6 7" id="KW-0472">Membrane</keyword>
<keyword evidence="2" id="KW-0813">Transport</keyword>
<feature type="domain" description="Major facilitator superfamily (MFS) profile" evidence="8">
    <location>
        <begin position="9"/>
        <end position="477"/>
    </location>
</feature>
<name>A0A3G3JVR4_9BACL</name>
<feature type="transmembrane region" description="Helical" evidence="7">
    <location>
        <begin position="99"/>
        <end position="122"/>
    </location>
</feature>
<feature type="transmembrane region" description="Helical" evidence="7">
    <location>
        <begin position="396"/>
        <end position="417"/>
    </location>
</feature>
<dbReference type="Gene3D" id="1.20.1720.10">
    <property type="entry name" value="Multidrug resistance protein D"/>
    <property type="match status" value="1"/>
</dbReference>
<dbReference type="PROSITE" id="PS50850">
    <property type="entry name" value="MFS"/>
    <property type="match status" value="1"/>
</dbReference>
<dbReference type="InterPro" id="IPR036259">
    <property type="entry name" value="MFS_trans_sf"/>
</dbReference>
<dbReference type="Gene3D" id="1.20.1250.20">
    <property type="entry name" value="MFS general substrate transporter like domains"/>
    <property type="match status" value="1"/>
</dbReference>
<keyword evidence="10" id="KW-1185">Reference proteome</keyword>